<keyword evidence="2" id="KW-1185">Reference proteome</keyword>
<reference evidence="1 2" key="1">
    <citation type="submission" date="2021-07" db="EMBL/GenBank/DDBJ databases">
        <authorList>
            <person name="Palmer J.M."/>
        </authorList>
    </citation>
    <scope>NUCLEOTIDE SEQUENCE [LARGE SCALE GENOMIC DNA]</scope>
    <source>
        <strain evidence="1 2">AT_MEX2019</strain>
        <tissue evidence="1">Muscle</tissue>
    </source>
</reference>
<organism evidence="1 2">
    <name type="scientific">Ataeniobius toweri</name>
    <dbReference type="NCBI Taxonomy" id="208326"/>
    <lineage>
        <taxon>Eukaryota</taxon>
        <taxon>Metazoa</taxon>
        <taxon>Chordata</taxon>
        <taxon>Craniata</taxon>
        <taxon>Vertebrata</taxon>
        <taxon>Euteleostomi</taxon>
        <taxon>Actinopterygii</taxon>
        <taxon>Neopterygii</taxon>
        <taxon>Teleostei</taxon>
        <taxon>Neoteleostei</taxon>
        <taxon>Acanthomorphata</taxon>
        <taxon>Ovalentaria</taxon>
        <taxon>Atherinomorphae</taxon>
        <taxon>Cyprinodontiformes</taxon>
        <taxon>Goodeidae</taxon>
        <taxon>Ataeniobius</taxon>
    </lineage>
</organism>
<proteinExistence type="predicted"/>
<comment type="caution">
    <text evidence="1">The sequence shown here is derived from an EMBL/GenBank/DDBJ whole genome shotgun (WGS) entry which is preliminary data.</text>
</comment>
<accession>A0ABU7AYB1</accession>
<sequence>MSNRFAVGKPLKTLPTDSLRSKCGELRESKHRWRKQKCPHPANSPSVRNILPSRLFYNNSRKYDIYLNAAQNFSFKNCSFCQKRSFPTVVFAVFSLLLF</sequence>
<evidence type="ECO:0000313" key="2">
    <source>
        <dbReference type="Proteomes" id="UP001345963"/>
    </source>
</evidence>
<gene>
    <name evidence="1" type="ORF">ATANTOWER_016922</name>
</gene>
<evidence type="ECO:0000313" key="1">
    <source>
        <dbReference type="EMBL" id="MED6243232.1"/>
    </source>
</evidence>
<dbReference type="Proteomes" id="UP001345963">
    <property type="component" value="Unassembled WGS sequence"/>
</dbReference>
<name>A0ABU7AYB1_9TELE</name>
<dbReference type="EMBL" id="JAHUTI010033000">
    <property type="protein sequence ID" value="MED6243232.1"/>
    <property type="molecule type" value="Genomic_DNA"/>
</dbReference>
<protein>
    <submittedName>
        <fullName evidence="1">Uncharacterized protein</fullName>
    </submittedName>
</protein>